<dbReference type="Gene3D" id="1.10.340.30">
    <property type="entry name" value="Hypothetical protein, domain 2"/>
    <property type="match status" value="1"/>
</dbReference>
<sequence>MSEDVHQRFIAIAEDLSPLLADAIARGGPVALHADDAQPLAERLCRSVAGQQLSVKAARSIWSRVLDTAGDVPLTEFFIETNAEAIRACGLSSAKTHAMCAIAQEAREGGLEADALRALDHATRSRHLTALWGVGQWTADMISIFYFGEEDVWPDGDIAARKTLERLTSPRRKTVRTAERFAPYRSRLALYMWRHVDAPPV</sequence>
<evidence type="ECO:0000256" key="4">
    <source>
        <dbReference type="ARBA" id="ARBA00023204"/>
    </source>
</evidence>
<accession>A0ABV7LRZ8</accession>
<keyword evidence="7" id="KW-1185">Reference proteome</keyword>
<evidence type="ECO:0000313" key="6">
    <source>
        <dbReference type="EMBL" id="MFC3284693.1"/>
    </source>
</evidence>
<dbReference type="InterPro" id="IPR011257">
    <property type="entry name" value="DNA_glycosylase"/>
</dbReference>
<organism evidence="6 7">
    <name type="scientific">Litchfieldella rifensis</name>
    <dbReference type="NCBI Taxonomy" id="762643"/>
    <lineage>
        <taxon>Bacteria</taxon>
        <taxon>Pseudomonadati</taxon>
        <taxon>Pseudomonadota</taxon>
        <taxon>Gammaproteobacteria</taxon>
        <taxon>Oceanospirillales</taxon>
        <taxon>Halomonadaceae</taxon>
        <taxon>Litchfieldella</taxon>
    </lineage>
</organism>
<dbReference type="EC" id="3.2.2.21" evidence="2"/>
<keyword evidence="3" id="KW-0227">DNA damage</keyword>
<evidence type="ECO:0000259" key="5">
    <source>
        <dbReference type="SMART" id="SM00478"/>
    </source>
</evidence>
<evidence type="ECO:0000256" key="1">
    <source>
        <dbReference type="ARBA" id="ARBA00000086"/>
    </source>
</evidence>
<dbReference type="Proteomes" id="UP001595579">
    <property type="component" value="Unassembled WGS sequence"/>
</dbReference>
<dbReference type="SUPFAM" id="SSF48150">
    <property type="entry name" value="DNA-glycosylase"/>
    <property type="match status" value="1"/>
</dbReference>
<dbReference type="RefSeq" id="WP_386774915.1">
    <property type="nucleotide sequence ID" value="NZ_JBHRUG010000027.1"/>
</dbReference>
<reference evidence="7" key="1">
    <citation type="journal article" date="2019" name="Int. J. Syst. Evol. Microbiol.">
        <title>The Global Catalogue of Microorganisms (GCM) 10K type strain sequencing project: providing services to taxonomists for standard genome sequencing and annotation.</title>
        <authorList>
            <consortium name="The Broad Institute Genomics Platform"/>
            <consortium name="The Broad Institute Genome Sequencing Center for Infectious Disease"/>
            <person name="Wu L."/>
            <person name="Ma J."/>
        </authorList>
    </citation>
    <scope>NUCLEOTIDE SEQUENCE [LARGE SCALE GENOMIC DNA]</scope>
    <source>
        <strain evidence="7">CECT 7698</strain>
    </source>
</reference>
<comment type="catalytic activity">
    <reaction evidence="1">
        <text>Hydrolysis of alkylated DNA, releasing 3-methyladenine, 3-methylguanine, 7-methylguanine and 7-methyladenine.</text>
        <dbReference type="EC" id="3.2.2.21"/>
    </reaction>
</comment>
<evidence type="ECO:0000256" key="3">
    <source>
        <dbReference type="ARBA" id="ARBA00022763"/>
    </source>
</evidence>
<proteinExistence type="predicted"/>
<dbReference type="PANTHER" id="PTHR43003:SF5">
    <property type="entry name" value="DNA-3-METHYLADENINE GLYCOSYLASE"/>
    <property type="match status" value="1"/>
</dbReference>
<feature type="domain" description="HhH-GPD" evidence="5">
    <location>
        <begin position="49"/>
        <end position="197"/>
    </location>
</feature>
<protein>
    <recommendedName>
        <fullName evidence="2">DNA-3-methyladenine glycosylase II</fullName>
        <ecNumber evidence="2">3.2.2.21</ecNumber>
    </recommendedName>
</protein>
<keyword evidence="4" id="KW-0234">DNA repair</keyword>
<dbReference type="CDD" id="cd00056">
    <property type="entry name" value="ENDO3c"/>
    <property type="match status" value="1"/>
</dbReference>
<evidence type="ECO:0000313" key="7">
    <source>
        <dbReference type="Proteomes" id="UP001595579"/>
    </source>
</evidence>
<gene>
    <name evidence="6" type="ORF">ACFOEV_13915</name>
</gene>
<dbReference type="SMART" id="SM00478">
    <property type="entry name" value="ENDO3c"/>
    <property type="match status" value="1"/>
</dbReference>
<dbReference type="InterPro" id="IPR051912">
    <property type="entry name" value="Alkylbase_DNA_Glycosylase/TA"/>
</dbReference>
<dbReference type="EMBL" id="JBHRUG010000027">
    <property type="protein sequence ID" value="MFC3284693.1"/>
    <property type="molecule type" value="Genomic_DNA"/>
</dbReference>
<dbReference type="PANTHER" id="PTHR43003">
    <property type="entry name" value="DNA-3-METHYLADENINE GLYCOSYLASE"/>
    <property type="match status" value="1"/>
</dbReference>
<comment type="caution">
    <text evidence="6">The sequence shown here is derived from an EMBL/GenBank/DDBJ whole genome shotgun (WGS) entry which is preliminary data.</text>
</comment>
<evidence type="ECO:0000256" key="2">
    <source>
        <dbReference type="ARBA" id="ARBA00012000"/>
    </source>
</evidence>
<name>A0ABV7LRZ8_9GAMM</name>
<dbReference type="InterPro" id="IPR003265">
    <property type="entry name" value="HhH-GPD_domain"/>
</dbReference>
<dbReference type="Gene3D" id="1.10.1670.40">
    <property type="match status" value="1"/>
</dbReference>